<feature type="non-terminal residue" evidence="1">
    <location>
        <position position="1"/>
    </location>
</feature>
<accession>X1BXK2</accession>
<organism evidence="1">
    <name type="scientific">marine sediment metagenome</name>
    <dbReference type="NCBI Taxonomy" id="412755"/>
    <lineage>
        <taxon>unclassified sequences</taxon>
        <taxon>metagenomes</taxon>
        <taxon>ecological metagenomes</taxon>
    </lineage>
</organism>
<dbReference type="AlphaFoldDB" id="X1BXK2"/>
<name>X1BXK2_9ZZZZ</name>
<proteinExistence type="predicted"/>
<reference evidence="1" key="1">
    <citation type="journal article" date="2014" name="Front. Microbiol.">
        <title>High frequency of phylogenetically diverse reductive dehalogenase-homologous genes in deep subseafloor sedimentary metagenomes.</title>
        <authorList>
            <person name="Kawai M."/>
            <person name="Futagami T."/>
            <person name="Toyoda A."/>
            <person name="Takaki Y."/>
            <person name="Nishi S."/>
            <person name="Hori S."/>
            <person name="Arai W."/>
            <person name="Tsubouchi T."/>
            <person name="Morono Y."/>
            <person name="Uchiyama I."/>
            <person name="Ito T."/>
            <person name="Fujiyama A."/>
            <person name="Inagaki F."/>
            <person name="Takami H."/>
        </authorList>
    </citation>
    <scope>NUCLEOTIDE SEQUENCE</scope>
    <source>
        <strain evidence="1">Expedition CK06-06</strain>
    </source>
</reference>
<sequence>LGILLVDMSSVVIAANGGYQVALLKETEYFAVTQYDNSEWIKTVQRTWKLYDATW</sequence>
<protein>
    <submittedName>
        <fullName evidence="1">Uncharacterized protein</fullName>
    </submittedName>
</protein>
<evidence type="ECO:0000313" key="1">
    <source>
        <dbReference type="EMBL" id="GAG88908.1"/>
    </source>
</evidence>
<gene>
    <name evidence="1" type="ORF">S01H4_28889</name>
</gene>
<dbReference type="EMBL" id="BART01014513">
    <property type="protein sequence ID" value="GAG88908.1"/>
    <property type="molecule type" value="Genomic_DNA"/>
</dbReference>
<comment type="caution">
    <text evidence="1">The sequence shown here is derived from an EMBL/GenBank/DDBJ whole genome shotgun (WGS) entry which is preliminary data.</text>
</comment>